<feature type="compositionally biased region" description="Low complexity" evidence="6">
    <location>
        <begin position="713"/>
        <end position="723"/>
    </location>
</feature>
<evidence type="ECO:0000256" key="3">
    <source>
        <dbReference type="ARBA" id="ARBA00023098"/>
    </source>
</evidence>
<evidence type="ECO:0000256" key="4">
    <source>
        <dbReference type="ARBA" id="ARBA00025642"/>
    </source>
</evidence>
<accession>A0A7I8I9K3</accession>
<dbReference type="AlphaFoldDB" id="A0A7I8I9K3"/>
<dbReference type="GO" id="GO:0016042">
    <property type="term" value="P:lipid catabolic process"/>
    <property type="evidence" value="ECO:0007669"/>
    <property type="project" value="UniProtKB-KW"/>
</dbReference>
<evidence type="ECO:0000313" key="9">
    <source>
        <dbReference type="Proteomes" id="UP001189122"/>
    </source>
</evidence>
<dbReference type="EMBL" id="CACRZD030000001">
    <property type="protein sequence ID" value="CAA6654103.1"/>
    <property type="molecule type" value="Genomic_DNA"/>
</dbReference>
<dbReference type="InterPro" id="IPR016035">
    <property type="entry name" value="Acyl_Trfase/lysoPLipase"/>
</dbReference>
<keyword evidence="3" id="KW-0443">Lipid metabolism</keyword>
<dbReference type="EMBL" id="LR743588">
    <property type="protein sequence ID" value="CAA2614304.1"/>
    <property type="molecule type" value="Genomic_DNA"/>
</dbReference>
<dbReference type="GO" id="GO:0004806">
    <property type="term" value="F:triacylglycerol lipase activity"/>
    <property type="evidence" value="ECO:0007669"/>
    <property type="project" value="InterPro"/>
</dbReference>
<dbReference type="PANTHER" id="PTHR14226:SF10">
    <property type="entry name" value="TRIACYLGLYCEROL LIPASE 4-RELATED"/>
    <property type="match status" value="1"/>
</dbReference>
<keyword evidence="2" id="KW-0442">Lipid degradation</keyword>
<protein>
    <recommendedName>
        <fullName evidence="7">PNPLA domain-containing protein</fullName>
    </recommendedName>
</protein>
<name>A0A7I8I9K3_SPIIN</name>
<dbReference type="PANTHER" id="PTHR14226">
    <property type="entry name" value="NEUROPATHY TARGET ESTERASE/SWISS CHEESE D.MELANOGASTER"/>
    <property type="match status" value="1"/>
</dbReference>
<feature type="region of interest" description="Disordered" evidence="6">
    <location>
        <begin position="577"/>
        <end position="607"/>
    </location>
</feature>
<evidence type="ECO:0000256" key="1">
    <source>
        <dbReference type="ARBA" id="ARBA00022801"/>
    </source>
</evidence>
<comment type="function">
    <text evidence="4">Possesses non-specific lipolytic acyl hydrolase (LAH) activity. Hydrolyzes phospholipids as well as galactolipids. May play a role in disease resistance.</text>
</comment>
<feature type="domain" description="PNPLA" evidence="7">
    <location>
        <begin position="201"/>
        <end position="375"/>
    </location>
</feature>
<dbReference type="InterPro" id="IPR050301">
    <property type="entry name" value="NTE"/>
</dbReference>
<evidence type="ECO:0000313" key="8">
    <source>
        <dbReference type="EMBL" id="CAA2614304.1"/>
    </source>
</evidence>
<keyword evidence="1" id="KW-0378">Hydrolase</keyword>
<feature type="region of interest" description="Disordered" evidence="6">
    <location>
        <begin position="710"/>
        <end position="758"/>
    </location>
</feature>
<dbReference type="InterPro" id="IPR002641">
    <property type="entry name" value="PNPLA_dom"/>
</dbReference>
<proteinExistence type="predicted"/>
<dbReference type="Proteomes" id="UP001189122">
    <property type="component" value="Unassembled WGS sequence"/>
</dbReference>
<organism evidence="8">
    <name type="scientific">Spirodela intermedia</name>
    <name type="common">Intermediate duckweed</name>
    <dbReference type="NCBI Taxonomy" id="51605"/>
    <lineage>
        <taxon>Eukaryota</taxon>
        <taxon>Viridiplantae</taxon>
        <taxon>Streptophyta</taxon>
        <taxon>Embryophyta</taxon>
        <taxon>Tracheophyta</taxon>
        <taxon>Spermatophyta</taxon>
        <taxon>Magnoliopsida</taxon>
        <taxon>Liliopsida</taxon>
        <taxon>Araceae</taxon>
        <taxon>Lemnoideae</taxon>
        <taxon>Spirodela</taxon>
    </lineage>
</organism>
<evidence type="ECO:0000259" key="7">
    <source>
        <dbReference type="PROSITE" id="PS51635"/>
    </source>
</evidence>
<comment type="caution">
    <text evidence="5">Lacks conserved residue(s) required for the propagation of feature annotation.</text>
</comment>
<keyword evidence="9" id="KW-1185">Reference proteome</keyword>
<dbReference type="InterPro" id="IPR021771">
    <property type="entry name" value="Triacylglycerol_lipase_N"/>
</dbReference>
<reference evidence="8 9" key="1">
    <citation type="submission" date="2019-12" db="EMBL/GenBank/DDBJ databases">
        <authorList>
            <person name="Scholz U."/>
            <person name="Mascher M."/>
            <person name="Fiebig A."/>
        </authorList>
    </citation>
    <scope>NUCLEOTIDE SEQUENCE</scope>
</reference>
<evidence type="ECO:0000256" key="2">
    <source>
        <dbReference type="ARBA" id="ARBA00022963"/>
    </source>
</evidence>
<gene>
    <name evidence="8" type="ORF">SI7747_01000693</name>
</gene>
<dbReference type="PROSITE" id="PS51635">
    <property type="entry name" value="PNPLA"/>
    <property type="match status" value="1"/>
</dbReference>
<evidence type="ECO:0000256" key="5">
    <source>
        <dbReference type="PROSITE-ProRule" id="PRU01161"/>
    </source>
</evidence>
<evidence type="ECO:0000256" key="6">
    <source>
        <dbReference type="SAM" id="MobiDB-lite"/>
    </source>
</evidence>
<dbReference type="Pfam" id="PF11815">
    <property type="entry name" value="DUF3336"/>
    <property type="match status" value="1"/>
</dbReference>
<sequence>MAEPPALLRSSSMSRTVAMQVLLCGSVAQLRRRLRRFLWSLRRTVLQVVSLLRPKGTTGMLTMAALIALVFRRGPGVRWIARSQYRRRFWLDMMRCALTHGLYDEELIKSKLLELQHRRREGSLKDMVFFMRTDLLRNLGNMCNPRLHNGRLQVPKLINDYIEEVSTQLKMICESRSGELDLEERLAFVHETRHAFGRTALLLSGGATLAAFHLGVVKVLVDNKLLRGSRSEIESFFENSLQTIRFFDRMGGVLAVMRRVVRQGAIHEIRQLQRLMMDVTRNMTFQEAFDRTGRVLGVTVCSPRKNEPPRCLNYLTSPTSSYGARSRLLCLPRFGNVVPYHAPFSGSSDKVAAAPSARRWRDGTLESDLPMMQLKELFNVNHFIVSQANPHIAPWLRVKEIVRAYAGDFSGKLANIFEMEVKHRFSQLLELGFPLRGFAKLFTQDWRETSPSSCRPPLRRCLTMYSFASHQYSKLIVNPSFMDLKMALNQGSRCTWEKLSAIKATCAVEFALDESAVLLNHMHRLKSTSERSMAVAVGVAAASAGTPTGRPSIHRRIPSWHYVSKQKNPNFLEEDLLADSGRKPSPPSPKVCNSPLGDGEADEAEAPTSWTIRGGQLRKMASSRRLANFVQSLDIAAVKASQKSTIEAEMREQENRVPHTPNSIVIADGDLLQPEKVQNGFVLNVVKKEDYVLTPKTGNPEEYHVQYSEAAIDSSSSSCSGSDSGDDDDDITKTAVGHRYDGRAAFARTPTGGETTLY</sequence>
<dbReference type="SUPFAM" id="SSF52151">
    <property type="entry name" value="FabD/lysophospholipase-like"/>
    <property type="match status" value="1"/>
</dbReference>